<feature type="binding site" evidence="4">
    <location>
        <position position="99"/>
    </location>
    <ligand>
        <name>1-deoxy-D-xylulose 5-phosphate</name>
        <dbReference type="ChEBI" id="CHEBI:57792"/>
    </ligand>
</feature>
<feature type="site" description="Transition state stabilizer" evidence="4">
    <location>
        <position position="150"/>
    </location>
</feature>
<feature type="binding site" evidence="4">
    <location>
        <position position="186"/>
    </location>
    <ligand>
        <name>3-amino-2-oxopropyl phosphate</name>
        <dbReference type="ChEBI" id="CHEBI:57279"/>
    </ligand>
</feature>
<proteinExistence type="inferred from homology"/>
<organism evidence="6 7">
    <name type="scientific">Gluconobacter kondonii</name>
    <dbReference type="NCBI Taxonomy" id="941463"/>
    <lineage>
        <taxon>Bacteria</taxon>
        <taxon>Pseudomonadati</taxon>
        <taxon>Pseudomonadota</taxon>
        <taxon>Alphaproteobacteria</taxon>
        <taxon>Acetobacterales</taxon>
        <taxon>Acetobacteraceae</taxon>
        <taxon>Gluconobacter</taxon>
    </lineage>
</organism>
<gene>
    <name evidence="4 6" type="primary">pdxJ</name>
    <name evidence="6" type="ORF">GCM10007870_28980</name>
</gene>
<keyword evidence="3 4" id="KW-0664">Pyridoxine biosynthesis</keyword>
<feature type="binding site" evidence="4">
    <location>
        <position position="18"/>
    </location>
    <ligand>
        <name>3-amino-2-oxopropyl phosphate</name>
        <dbReference type="ChEBI" id="CHEBI:57279"/>
    </ligand>
</feature>
<feature type="binding site" evidence="4">
    <location>
        <position position="7"/>
    </location>
    <ligand>
        <name>3-amino-2-oxopropyl phosphate</name>
        <dbReference type="ChEBI" id="CHEBI:57279"/>
    </ligand>
</feature>
<dbReference type="NCBIfam" id="NF003625">
    <property type="entry name" value="PRK05265.1-3"/>
    <property type="match status" value="1"/>
</dbReference>
<evidence type="ECO:0000256" key="5">
    <source>
        <dbReference type="NCBIfam" id="TIGR00559"/>
    </source>
</evidence>
<dbReference type="InterPro" id="IPR013785">
    <property type="entry name" value="Aldolase_TIM"/>
</dbReference>
<comment type="caution">
    <text evidence="6">The sequence shown here is derived from an EMBL/GenBank/DDBJ whole genome shotgun (WGS) entry which is preliminary data.</text>
</comment>
<dbReference type="CDD" id="cd00003">
    <property type="entry name" value="PNPsynthase"/>
    <property type="match status" value="1"/>
</dbReference>
<dbReference type="PANTHER" id="PTHR30456:SF0">
    <property type="entry name" value="PYRIDOXINE 5'-PHOSPHATE SYNTHASE"/>
    <property type="match status" value="1"/>
</dbReference>
<dbReference type="Gene3D" id="3.20.20.70">
    <property type="entry name" value="Aldolase class I"/>
    <property type="match status" value="1"/>
</dbReference>
<comment type="subunit">
    <text evidence="4">Homooctamer; tetramer of dimers.</text>
</comment>
<keyword evidence="1 4" id="KW-0963">Cytoplasm</keyword>
<comment type="subcellular location">
    <subcellularLocation>
        <location evidence="4">Cytoplasm</location>
    </subcellularLocation>
</comment>
<dbReference type="EMBL" id="BSNV01000049">
    <property type="protein sequence ID" value="GLQ67313.1"/>
    <property type="molecule type" value="Genomic_DNA"/>
</dbReference>
<dbReference type="NCBIfam" id="NF003624">
    <property type="entry name" value="PRK05265.1-2"/>
    <property type="match status" value="1"/>
</dbReference>
<evidence type="ECO:0000256" key="4">
    <source>
        <dbReference type="HAMAP-Rule" id="MF_00279"/>
    </source>
</evidence>
<keyword evidence="7" id="KW-1185">Reference proteome</keyword>
<dbReference type="NCBIfam" id="NF003627">
    <property type="entry name" value="PRK05265.1-5"/>
    <property type="match status" value="1"/>
</dbReference>
<feature type="active site" description="Proton acceptor" evidence="4">
    <location>
        <position position="43"/>
    </location>
</feature>
<dbReference type="PANTHER" id="PTHR30456">
    <property type="entry name" value="PYRIDOXINE 5'-PHOSPHATE SYNTHASE"/>
    <property type="match status" value="1"/>
</dbReference>
<evidence type="ECO:0000313" key="7">
    <source>
        <dbReference type="Proteomes" id="UP001156629"/>
    </source>
</evidence>
<dbReference type="RefSeq" id="WP_099286765.1">
    <property type="nucleotide sequence ID" value="NZ_BEWP01000006.1"/>
</dbReference>
<comment type="catalytic activity">
    <reaction evidence="4">
        <text>3-amino-2-oxopropyl phosphate + 1-deoxy-D-xylulose 5-phosphate = pyridoxine 5'-phosphate + phosphate + 2 H2O + H(+)</text>
        <dbReference type="Rhea" id="RHEA:15265"/>
        <dbReference type="ChEBI" id="CHEBI:15377"/>
        <dbReference type="ChEBI" id="CHEBI:15378"/>
        <dbReference type="ChEBI" id="CHEBI:43474"/>
        <dbReference type="ChEBI" id="CHEBI:57279"/>
        <dbReference type="ChEBI" id="CHEBI:57792"/>
        <dbReference type="ChEBI" id="CHEBI:58589"/>
        <dbReference type="EC" id="2.6.99.2"/>
    </reaction>
</comment>
<dbReference type="InterPro" id="IPR004569">
    <property type="entry name" value="PyrdxlP_synth_PdxJ"/>
</dbReference>
<keyword evidence="2 4" id="KW-0808">Transferase</keyword>
<feature type="binding site" evidence="4">
    <location>
        <begin position="207"/>
        <end position="208"/>
    </location>
    <ligand>
        <name>3-amino-2-oxopropyl phosphate</name>
        <dbReference type="ChEBI" id="CHEBI:57279"/>
    </ligand>
</feature>
<feature type="active site" description="Proton acceptor" evidence="4">
    <location>
        <position position="69"/>
    </location>
</feature>
<sequence length="232" mass="24839">MIRLGVNIDHVATLRNARGGTFPDPIAAAELAIVSGADGITAHLREDRRHIRDADMPRLKALSAPLNFEMAATDEMVRLACELRPHACCLVPEKRQEVTTEGGLDVVGQREALSSKINRLKDAGIRVSLFIDPDTRQIETAAALGAPVVELHTGAYALGGSHELERLQKAAHTALTCGLELHAGHGLTYDNVEAIAALKGLAELNIGHFLIGQAIFDGLGPAVQKMKRLINS</sequence>
<feature type="active site" description="Proton donor" evidence="4">
    <location>
        <position position="185"/>
    </location>
</feature>
<accession>A0ABQ5WUT9</accession>
<evidence type="ECO:0000313" key="6">
    <source>
        <dbReference type="EMBL" id="GLQ67313.1"/>
    </source>
</evidence>
<dbReference type="HAMAP" id="MF_00279">
    <property type="entry name" value="PdxJ"/>
    <property type="match status" value="1"/>
</dbReference>
<dbReference type="InterPro" id="IPR036130">
    <property type="entry name" value="Pyridoxine-5'_phos_synth"/>
</dbReference>
<dbReference type="SUPFAM" id="SSF63892">
    <property type="entry name" value="Pyridoxine 5'-phosphate synthase"/>
    <property type="match status" value="1"/>
</dbReference>
<protein>
    <recommendedName>
        <fullName evidence="4 5">Pyridoxine 5'-phosphate synthase</fullName>
        <shortName evidence="4">PNP synthase</shortName>
        <ecNumber evidence="4 5">2.6.99.2</ecNumber>
    </recommendedName>
</protein>
<name>A0ABQ5WUT9_9PROT</name>
<feature type="binding site" evidence="4">
    <location>
        <position position="45"/>
    </location>
    <ligand>
        <name>1-deoxy-D-xylulose 5-phosphate</name>
        <dbReference type="ChEBI" id="CHEBI:57792"/>
    </ligand>
</feature>
<comment type="pathway">
    <text evidence="4">Cofactor biosynthesis; pyridoxine 5'-phosphate biosynthesis; pyridoxine 5'-phosphate from D-erythrose 4-phosphate: step 5/5.</text>
</comment>
<dbReference type="NCBIfam" id="TIGR00559">
    <property type="entry name" value="pdxJ"/>
    <property type="match status" value="1"/>
</dbReference>
<evidence type="ECO:0000256" key="3">
    <source>
        <dbReference type="ARBA" id="ARBA00023096"/>
    </source>
</evidence>
<comment type="function">
    <text evidence="4">Catalyzes the complicated ring closure reaction between the two acyclic compounds 1-deoxy-D-xylulose-5-phosphate (DXP) and 3-amino-2-oxopropyl phosphate (1-amino-acetone-3-phosphate or AAP) to form pyridoxine 5'-phosphate (PNP) and inorganic phosphate.</text>
</comment>
<dbReference type="GeneID" id="76194904"/>
<reference evidence="7" key="1">
    <citation type="journal article" date="2019" name="Int. J. Syst. Evol. Microbiol.">
        <title>The Global Catalogue of Microorganisms (GCM) 10K type strain sequencing project: providing services to taxonomists for standard genome sequencing and annotation.</title>
        <authorList>
            <consortium name="The Broad Institute Genomics Platform"/>
            <consortium name="The Broad Institute Genome Sequencing Center for Infectious Disease"/>
            <person name="Wu L."/>
            <person name="Ma J."/>
        </authorList>
    </citation>
    <scope>NUCLEOTIDE SEQUENCE [LARGE SCALE GENOMIC DNA]</scope>
    <source>
        <strain evidence="7">NBRC 3266</strain>
    </source>
</reference>
<evidence type="ECO:0000256" key="2">
    <source>
        <dbReference type="ARBA" id="ARBA00022679"/>
    </source>
</evidence>
<feature type="binding site" evidence="4">
    <location>
        <begin position="9"/>
        <end position="10"/>
    </location>
    <ligand>
        <name>1-deoxy-D-xylulose 5-phosphate</name>
        <dbReference type="ChEBI" id="CHEBI:57792"/>
    </ligand>
</feature>
<feature type="binding site" evidence="4">
    <location>
        <position position="50"/>
    </location>
    <ligand>
        <name>1-deoxy-D-xylulose 5-phosphate</name>
        <dbReference type="ChEBI" id="CHEBI:57792"/>
    </ligand>
</feature>
<dbReference type="Pfam" id="PF03740">
    <property type="entry name" value="PdxJ"/>
    <property type="match status" value="1"/>
</dbReference>
<dbReference type="Proteomes" id="UP001156629">
    <property type="component" value="Unassembled WGS sequence"/>
</dbReference>
<comment type="similarity">
    <text evidence="4">Belongs to the PNP synthase family.</text>
</comment>
<dbReference type="EC" id="2.6.99.2" evidence="4 5"/>
<evidence type="ECO:0000256" key="1">
    <source>
        <dbReference type="ARBA" id="ARBA00022490"/>
    </source>
</evidence>